<protein>
    <submittedName>
        <fullName evidence="1">DUF1018 domain-containing protein</fullName>
    </submittedName>
</protein>
<gene>
    <name evidence="1" type="ORF">CYJ41_07900</name>
</gene>
<reference evidence="1 2" key="1">
    <citation type="submission" date="2017-12" db="EMBL/GenBank/DDBJ databases">
        <title>Phylogenetic diversity of female urinary microbiome.</title>
        <authorList>
            <person name="Thomas-White K."/>
            <person name="Wolfe A.J."/>
        </authorList>
    </citation>
    <scope>NUCLEOTIDE SEQUENCE [LARGE SCALE GENOMIC DNA]</scope>
    <source>
        <strain evidence="1 2">UMB0112</strain>
    </source>
</reference>
<dbReference type="Proteomes" id="UP000234639">
    <property type="component" value="Unassembled WGS sequence"/>
</dbReference>
<organism evidence="1 2">
    <name type="scientific">Campylobacter ureolyticus</name>
    <dbReference type="NCBI Taxonomy" id="827"/>
    <lineage>
        <taxon>Bacteria</taxon>
        <taxon>Pseudomonadati</taxon>
        <taxon>Campylobacterota</taxon>
        <taxon>Epsilonproteobacteria</taxon>
        <taxon>Campylobacterales</taxon>
        <taxon>Campylobacteraceae</taxon>
        <taxon>Campylobacter</taxon>
    </lineage>
</organism>
<name>A0A2I1N8G7_9BACT</name>
<sequence length="158" mass="18575">MTEKQRALRKNLLARIHTNSKYKELVRVDAWESWLDVRFGVSSSALLSIDELNKALDMLINDEFMECEPDILGRNLVKNSKIVNNLTKNKTKKITQKQYTYIKHLANRLNFSDEKLMVFVAKQIKVLIRLDSQLKRISLNDARRIITGLEKMCKFYKK</sequence>
<dbReference type="AlphaFoldDB" id="A0A2I1N8G7"/>
<evidence type="ECO:0000313" key="2">
    <source>
        <dbReference type="Proteomes" id="UP000234639"/>
    </source>
</evidence>
<accession>A0A2I1N8G7</accession>
<proteinExistence type="predicted"/>
<dbReference type="RefSeq" id="WP_101637691.1">
    <property type="nucleotide sequence ID" value="NZ_PKHU01000009.1"/>
</dbReference>
<dbReference type="EMBL" id="PKHU01000009">
    <property type="protein sequence ID" value="PKZ28673.1"/>
    <property type="molecule type" value="Genomic_DNA"/>
</dbReference>
<evidence type="ECO:0000313" key="1">
    <source>
        <dbReference type="EMBL" id="PKZ28673.1"/>
    </source>
</evidence>
<comment type="caution">
    <text evidence="1">The sequence shown here is derived from an EMBL/GenBank/DDBJ whole genome shotgun (WGS) entry which is preliminary data.</text>
</comment>